<dbReference type="InterPro" id="IPR050491">
    <property type="entry name" value="AmpC-like"/>
</dbReference>
<name>A0A4Q1K348_9FLAO</name>
<evidence type="ECO:0000259" key="1">
    <source>
        <dbReference type="Pfam" id="PF00144"/>
    </source>
</evidence>
<evidence type="ECO:0000313" key="2">
    <source>
        <dbReference type="EMBL" id="RXR19179.1"/>
    </source>
</evidence>
<dbReference type="OrthoDB" id="9793489at2"/>
<keyword evidence="2" id="KW-0378">Hydrolase</keyword>
<evidence type="ECO:0000313" key="3">
    <source>
        <dbReference type="Proteomes" id="UP000290283"/>
    </source>
</evidence>
<feature type="domain" description="Beta-lactamase-related" evidence="1">
    <location>
        <begin position="80"/>
        <end position="372"/>
    </location>
</feature>
<dbReference type="InterPro" id="IPR001466">
    <property type="entry name" value="Beta-lactam-related"/>
</dbReference>
<protein>
    <submittedName>
        <fullName evidence="2">Class A beta-lactamase-related serine hydrolase</fullName>
    </submittedName>
</protein>
<dbReference type="Gene3D" id="3.40.710.10">
    <property type="entry name" value="DD-peptidase/beta-lactamase superfamily"/>
    <property type="match status" value="1"/>
</dbReference>
<gene>
    <name evidence="2" type="ORF">EQG63_06950</name>
</gene>
<dbReference type="PANTHER" id="PTHR46825">
    <property type="entry name" value="D-ALANYL-D-ALANINE-CARBOXYPEPTIDASE/ENDOPEPTIDASE AMPH"/>
    <property type="match status" value="1"/>
</dbReference>
<proteinExistence type="predicted"/>
<reference evidence="3" key="1">
    <citation type="submission" date="2019-01" db="EMBL/GenBank/DDBJ databases">
        <title>Cytophagaceae bacterium strain CAR-16.</title>
        <authorList>
            <person name="Chen W.-M."/>
        </authorList>
    </citation>
    <scope>NUCLEOTIDE SEQUENCE [LARGE SCALE GENOMIC DNA]</scope>
    <source>
        <strain evidence="3">LLJ-11</strain>
    </source>
</reference>
<sequence length="403" mass="46874">MTSRINIKLLLLFTTLTICFSCTEQRKVKKTKEENKVGSVYRMQPLEDSLPTISEKKKKIIIDSLNYLYDKEFFSNDYSGSVLVAQNGHIIYEKYSGMANFEKQEAITAQTPLHIASVSKVLTATAVLLLIDSKQLKLDQKVKTLFPDFPYEDITIRMLLNHRSGIRNYSYFIEDKGVWDRHKTLQNTDIIPILANNNIQLEFKPDSRFSYCNTNYAILALVIEKITKMDYKAAMKKLIFEPLNMKNTFVFDIKKHADTVSASYKGNYIKYPLNHLDDIYGDKNIYSTARDLLKFDMATYSPTFLNKKLLKEVFKGYSYESRGKRNYGLGIRLLEWGDDKKMFYHNGWWHGNTSAYIKLINEKATLIALSNKYTRKAYYLKLATGLFGDYPFHIRKKSDELVE</sequence>
<dbReference type="GO" id="GO:0016787">
    <property type="term" value="F:hydrolase activity"/>
    <property type="evidence" value="ECO:0007669"/>
    <property type="project" value="UniProtKB-KW"/>
</dbReference>
<comment type="caution">
    <text evidence="2">The sequence shown here is derived from an EMBL/GenBank/DDBJ whole genome shotgun (WGS) entry which is preliminary data.</text>
</comment>
<dbReference type="Proteomes" id="UP000290283">
    <property type="component" value="Unassembled WGS sequence"/>
</dbReference>
<dbReference type="PANTHER" id="PTHR46825:SF9">
    <property type="entry name" value="BETA-LACTAMASE-RELATED DOMAIN-CONTAINING PROTEIN"/>
    <property type="match status" value="1"/>
</dbReference>
<organism evidence="2 3">
    <name type="scientific">Flavobacterium amnicola</name>
    <dbReference type="NCBI Taxonomy" id="2506422"/>
    <lineage>
        <taxon>Bacteria</taxon>
        <taxon>Pseudomonadati</taxon>
        <taxon>Bacteroidota</taxon>
        <taxon>Flavobacteriia</taxon>
        <taxon>Flavobacteriales</taxon>
        <taxon>Flavobacteriaceae</taxon>
        <taxon>Flavobacterium</taxon>
    </lineage>
</organism>
<dbReference type="Pfam" id="PF00144">
    <property type="entry name" value="Beta-lactamase"/>
    <property type="match status" value="1"/>
</dbReference>
<dbReference type="EMBL" id="SBKO01000002">
    <property type="protein sequence ID" value="RXR19179.1"/>
    <property type="molecule type" value="Genomic_DNA"/>
</dbReference>
<dbReference type="SUPFAM" id="SSF56601">
    <property type="entry name" value="beta-lactamase/transpeptidase-like"/>
    <property type="match status" value="1"/>
</dbReference>
<dbReference type="RefSeq" id="WP_129435637.1">
    <property type="nucleotide sequence ID" value="NZ_SBKO01000002.1"/>
</dbReference>
<dbReference type="AlphaFoldDB" id="A0A4Q1K348"/>
<keyword evidence="3" id="KW-1185">Reference proteome</keyword>
<accession>A0A4Q1K348</accession>
<dbReference type="InterPro" id="IPR012338">
    <property type="entry name" value="Beta-lactam/transpept-like"/>
</dbReference>